<sequence>MSHVNEFAMATCVQTVMSSPSSETDRDRQATTLSVSQPTTNNDRNSTVQNQLVASLYTDTQTISGNDEVEENEKRETLSSPINDEEIITDRDMIEENDVVSTLSSPNNYTKTTSDTDKIEDQKEIHYIDTVNSEDTFTDSAKGNHIHSVKVQLGVNETSIDNQALGTSGTECLESDLPTRGCQVEQSDPTKRRNQISIASELKDSKKGTPVEDNSNEILKDDLKILTPMGNTKLKIPTDYIQNITLKANTQNGTLKEDMESELLVPISIDVSHQGDPKGKGHQVTDNIEKEACQNGLHPFTEDKQRNLPCSQSQQSDPHMMDVNATDQTEYIQEYIYLAGDCCLGHERSAGVVQETKNGDPDTESTPNDSFMKTLDKNDEDETRETEKSTCDVLLKVATESNENKTKNSEIKAKYSSKLSLKEAIDLLAIAKYDNGKDVQEVYREEASIVLQQVTPNSVVPRFKGKEYRTAARATKYVDLQNSMKEKGIGRAEQNTHYGKHLPDNRTGQVNVLRQVVPRLTNGKTGEDNDEEYNEEHNKPYVVVPRGYDAHLDVFRSTNSHFDVPRSRREHLGVRRGDFDVPRRYDANLDISRSYDANLDVSRSYDANPSRNYDANPDVSRSYDSHLQVSRRYDAHFDVPRKHRAHRDVSSSEESHYDLSISGLTDEDANRDDVNEDDDTKTSVTLLVVSVVLLALAMSHPISANLIAVTVFFSL</sequence>
<reference evidence="2" key="1">
    <citation type="submission" date="2023-10" db="EMBL/GenBank/DDBJ databases">
        <title>Genome assemblies of two species of porcelain crab, Petrolisthes cinctipes and Petrolisthes manimaculis (Anomura: Porcellanidae).</title>
        <authorList>
            <person name="Angst P."/>
        </authorList>
    </citation>
    <scope>NUCLEOTIDE SEQUENCE</scope>
    <source>
        <strain evidence="2">PB745_01</strain>
        <tissue evidence="2">Gill</tissue>
    </source>
</reference>
<comment type="caution">
    <text evidence="2">The sequence shown here is derived from an EMBL/GenBank/DDBJ whole genome shotgun (WGS) entry which is preliminary data.</text>
</comment>
<dbReference type="Proteomes" id="UP001286313">
    <property type="component" value="Unassembled WGS sequence"/>
</dbReference>
<keyword evidence="3" id="KW-1185">Reference proteome</keyword>
<feature type="compositionally biased region" description="Basic and acidic residues" evidence="1">
    <location>
        <begin position="647"/>
        <end position="657"/>
    </location>
</feature>
<feature type="region of interest" description="Disordered" evidence="1">
    <location>
        <begin position="353"/>
        <end position="388"/>
    </location>
</feature>
<feature type="region of interest" description="Disordered" evidence="1">
    <location>
        <begin position="642"/>
        <end position="678"/>
    </location>
</feature>
<feature type="region of interest" description="Disordered" evidence="1">
    <location>
        <begin position="16"/>
        <end position="78"/>
    </location>
</feature>
<feature type="compositionally biased region" description="Polar residues" evidence="1">
    <location>
        <begin position="30"/>
        <end position="65"/>
    </location>
</feature>
<proteinExistence type="predicted"/>
<feature type="non-terminal residue" evidence="2">
    <location>
        <position position="715"/>
    </location>
</feature>
<gene>
    <name evidence="2" type="ORF">Pcinc_036724</name>
</gene>
<feature type="compositionally biased region" description="Polar residues" evidence="1">
    <location>
        <begin position="308"/>
        <end position="317"/>
    </location>
</feature>
<protein>
    <submittedName>
        <fullName evidence="2">Uncharacterized protein</fullName>
    </submittedName>
</protein>
<feature type="compositionally biased region" description="Acidic residues" evidence="1">
    <location>
        <begin position="665"/>
        <end position="678"/>
    </location>
</feature>
<name>A0AAE1EM31_PETCI</name>
<evidence type="ECO:0000313" key="3">
    <source>
        <dbReference type="Proteomes" id="UP001286313"/>
    </source>
</evidence>
<feature type="region of interest" description="Disordered" evidence="1">
    <location>
        <begin position="602"/>
        <end position="622"/>
    </location>
</feature>
<evidence type="ECO:0000256" key="1">
    <source>
        <dbReference type="SAM" id="MobiDB-lite"/>
    </source>
</evidence>
<evidence type="ECO:0000313" key="2">
    <source>
        <dbReference type="EMBL" id="KAK3856994.1"/>
    </source>
</evidence>
<accession>A0AAE1EM31</accession>
<dbReference type="AlphaFoldDB" id="A0AAE1EM31"/>
<feature type="region of interest" description="Disordered" evidence="1">
    <location>
        <begin position="299"/>
        <end position="319"/>
    </location>
</feature>
<dbReference type="EMBL" id="JAWQEG010005728">
    <property type="protein sequence ID" value="KAK3856994.1"/>
    <property type="molecule type" value="Genomic_DNA"/>
</dbReference>
<organism evidence="2 3">
    <name type="scientific">Petrolisthes cinctipes</name>
    <name type="common">Flat porcelain crab</name>
    <dbReference type="NCBI Taxonomy" id="88211"/>
    <lineage>
        <taxon>Eukaryota</taxon>
        <taxon>Metazoa</taxon>
        <taxon>Ecdysozoa</taxon>
        <taxon>Arthropoda</taxon>
        <taxon>Crustacea</taxon>
        <taxon>Multicrustacea</taxon>
        <taxon>Malacostraca</taxon>
        <taxon>Eumalacostraca</taxon>
        <taxon>Eucarida</taxon>
        <taxon>Decapoda</taxon>
        <taxon>Pleocyemata</taxon>
        <taxon>Anomura</taxon>
        <taxon>Galatheoidea</taxon>
        <taxon>Porcellanidae</taxon>
        <taxon>Petrolisthes</taxon>
    </lineage>
</organism>